<comment type="caution">
    <text evidence="9">The sequence shown here is derived from an EMBL/GenBank/DDBJ whole genome shotgun (WGS) entry which is preliminary data.</text>
</comment>
<feature type="transmembrane region" description="Helical" evidence="6">
    <location>
        <begin position="507"/>
        <end position="528"/>
    </location>
</feature>
<dbReference type="InterPro" id="IPR001750">
    <property type="entry name" value="ND/Mrp_TM"/>
</dbReference>
<dbReference type="PRINTS" id="PR01434">
    <property type="entry name" value="NADHDHGNASE5"/>
</dbReference>
<feature type="transmembrane region" description="Helical" evidence="6">
    <location>
        <begin position="391"/>
        <end position="412"/>
    </location>
</feature>
<dbReference type="InterPro" id="IPR018393">
    <property type="entry name" value="NADHpl_OxRdtase_5_subgr"/>
</dbReference>
<dbReference type="GO" id="GO:0016020">
    <property type="term" value="C:membrane"/>
    <property type="evidence" value="ECO:0007669"/>
    <property type="project" value="UniProtKB-SubCell"/>
</dbReference>
<feature type="transmembrane region" description="Helical" evidence="6">
    <location>
        <begin position="30"/>
        <end position="51"/>
    </location>
</feature>
<keyword evidence="3 6" id="KW-1133">Transmembrane helix</keyword>
<feature type="transmembrane region" description="Helical" evidence="6">
    <location>
        <begin position="324"/>
        <end position="342"/>
    </location>
</feature>
<organism evidence="9 10">
    <name type="scientific">Prevotella disiens DNF00882</name>
    <dbReference type="NCBI Taxonomy" id="1401075"/>
    <lineage>
        <taxon>Bacteria</taxon>
        <taxon>Pseudomonadati</taxon>
        <taxon>Bacteroidota</taxon>
        <taxon>Bacteroidia</taxon>
        <taxon>Bacteroidales</taxon>
        <taxon>Prevotellaceae</taxon>
        <taxon>Prevotella</taxon>
    </lineage>
</organism>
<sequence>MFDYAFLILLLPFLSALVLGLAGMKMPKPVAGIIGTCMLGVLFALSLYTAYHYFFYTGEYTAMGQTFNVVDGRLSSGVYPTVTVFNITWLKFSEFLTFNIGFRLSPISVMMLVVITTVSFMVHIYSFGYMAERDKDYKFEEYEHGFQRFYAYLSLFTMSMLGLVVATNVFQMYLFWELVGVCSYLLIGFYYPKHTAVHASKKAFIVTRFADLFFLIGILFFSFYVGTFNFDLSADASLADKLAGVASNPATAWAIPTALFLMFIGGAGKSAMFPLHIWLPDAMEGPTPVSALIHAATMVVAGVFQVASMFPIYIKFGAIEQLHWIAYIAAFTAFYAAAVACCQRDIKRGLAFSTISQIAYMLVALGVCYAIENEEGGLGYMASMFHLFTHAMFKALLFLCSGAIIVIIGSNFKEYMGGLHKYMPITNACFLIGCIAISGVWPFAGFFSKDEIVSACFQFSPALGWFMTLVSGMTAFYMFRLYYVIFWGKSYYEEDPENRRKPKEVPFVMWGPLVFLAIISIFAGWIPFGHFVSATGQSADIHLQHFHFSSVAWFSLLAAAIGISLATWMYMPKNNPAADMLAKRMPGLHKAALNRFYIDNAWQFFTHKVVFRFFSIPIAWFDRQVIDGTFNFLAWGTQEAGESIRPWQSGDVRHYAIWFITGTVALTLVLLCLI</sequence>
<keyword evidence="2 5" id="KW-0812">Transmembrane</keyword>
<feature type="domain" description="NADH-Ubiquinone oxidoreductase (complex I) chain 5 N-terminal" evidence="8">
    <location>
        <begin position="89"/>
        <end position="137"/>
    </location>
</feature>
<comment type="subcellular location">
    <subcellularLocation>
        <location evidence="1">Endomembrane system</location>
        <topology evidence="1">Multi-pass membrane protein</topology>
    </subcellularLocation>
    <subcellularLocation>
        <location evidence="5">Membrane</location>
        <topology evidence="5">Multi-pass membrane protein</topology>
    </subcellularLocation>
</comment>
<feature type="transmembrane region" description="Helical" evidence="6">
    <location>
        <begin position="289"/>
        <end position="312"/>
    </location>
</feature>
<protein>
    <submittedName>
        <fullName evidence="9">NADH dehydrogenase</fullName>
    </submittedName>
</protein>
<dbReference type="InterPro" id="IPR001516">
    <property type="entry name" value="Proton_antipo_N"/>
</dbReference>
<evidence type="ECO:0000256" key="5">
    <source>
        <dbReference type="RuleBase" id="RU000320"/>
    </source>
</evidence>
<evidence type="ECO:0000259" key="7">
    <source>
        <dbReference type="Pfam" id="PF00361"/>
    </source>
</evidence>
<feature type="transmembrane region" description="Helical" evidence="6">
    <location>
        <begin position="424"/>
        <end position="444"/>
    </location>
</feature>
<dbReference type="AlphaFoldDB" id="A0A096C2P2"/>
<dbReference type="GO" id="GO:0015990">
    <property type="term" value="P:electron transport coupled proton transport"/>
    <property type="evidence" value="ECO:0007669"/>
    <property type="project" value="TreeGrafter"/>
</dbReference>
<dbReference type="NCBIfam" id="TIGR01974">
    <property type="entry name" value="NDH_I_L"/>
    <property type="match status" value="1"/>
</dbReference>
<dbReference type="Pfam" id="PF00361">
    <property type="entry name" value="Proton_antipo_M"/>
    <property type="match status" value="1"/>
</dbReference>
<feature type="domain" description="NADH:quinone oxidoreductase/Mrp antiporter transmembrane" evidence="7">
    <location>
        <begin position="166"/>
        <end position="471"/>
    </location>
</feature>
<dbReference type="GO" id="GO:0012505">
    <property type="term" value="C:endomembrane system"/>
    <property type="evidence" value="ECO:0007669"/>
    <property type="project" value="UniProtKB-SubCell"/>
</dbReference>
<feature type="transmembrane region" description="Helical" evidence="6">
    <location>
        <begin position="349"/>
        <end position="371"/>
    </location>
</feature>
<dbReference type="GO" id="GO:0003954">
    <property type="term" value="F:NADH dehydrogenase activity"/>
    <property type="evidence" value="ECO:0007669"/>
    <property type="project" value="TreeGrafter"/>
</dbReference>
<dbReference type="PANTHER" id="PTHR42829:SF2">
    <property type="entry name" value="NADH-UBIQUINONE OXIDOREDUCTASE CHAIN 5"/>
    <property type="match status" value="1"/>
</dbReference>
<name>A0A096C2P2_9BACT</name>
<evidence type="ECO:0000256" key="6">
    <source>
        <dbReference type="SAM" id="Phobius"/>
    </source>
</evidence>
<feature type="transmembrane region" description="Helical" evidence="6">
    <location>
        <begin position="548"/>
        <end position="571"/>
    </location>
</feature>
<feature type="transmembrane region" description="Helical" evidence="6">
    <location>
        <begin position="250"/>
        <end position="268"/>
    </location>
</feature>
<feature type="transmembrane region" description="Helical" evidence="6">
    <location>
        <begin position="212"/>
        <end position="230"/>
    </location>
</feature>
<dbReference type="PRINTS" id="PR01435">
    <property type="entry name" value="NPOXDRDTASE5"/>
</dbReference>
<dbReference type="Gene3D" id="1.20.5.2700">
    <property type="match status" value="1"/>
</dbReference>
<feature type="transmembrane region" description="Helical" evidence="6">
    <location>
        <begin position="6"/>
        <end position="23"/>
    </location>
</feature>
<dbReference type="EMBL" id="JRNR01000054">
    <property type="protein sequence ID" value="KGF49232.1"/>
    <property type="molecule type" value="Genomic_DNA"/>
</dbReference>
<evidence type="ECO:0000256" key="2">
    <source>
        <dbReference type="ARBA" id="ARBA00022692"/>
    </source>
</evidence>
<feature type="transmembrane region" description="Helical" evidence="6">
    <location>
        <begin position="464"/>
        <end position="486"/>
    </location>
</feature>
<dbReference type="RefSeq" id="WP_004357947.1">
    <property type="nucleotide sequence ID" value="NZ_JRNR01000054.1"/>
</dbReference>
<dbReference type="InterPro" id="IPR003945">
    <property type="entry name" value="NU5C-like"/>
</dbReference>
<dbReference type="Proteomes" id="UP000029538">
    <property type="component" value="Unassembled WGS sequence"/>
</dbReference>
<dbReference type="GO" id="GO:0042773">
    <property type="term" value="P:ATP synthesis coupled electron transport"/>
    <property type="evidence" value="ECO:0007669"/>
    <property type="project" value="InterPro"/>
</dbReference>
<gene>
    <name evidence="9" type="ORF">HMPREF0654_06055</name>
</gene>
<proteinExistence type="predicted"/>
<evidence type="ECO:0000259" key="8">
    <source>
        <dbReference type="Pfam" id="PF00662"/>
    </source>
</evidence>
<feature type="transmembrane region" description="Helical" evidence="6">
    <location>
        <begin position="107"/>
        <end position="128"/>
    </location>
</feature>
<evidence type="ECO:0000256" key="1">
    <source>
        <dbReference type="ARBA" id="ARBA00004127"/>
    </source>
</evidence>
<feature type="transmembrane region" description="Helical" evidence="6">
    <location>
        <begin position="149"/>
        <end position="167"/>
    </location>
</feature>
<evidence type="ECO:0000313" key="9">
    <source>
        <dbReference type="EMBL" id="KGF49232.1"/>
    </source>
</evidence>
<evidence type="ECO:0000256" key="4">
    <source>
        <dbReference type="ARBA" id="ARBA00023136"/>
    </source>
</evidence>
<keyword evidence="4 6" id="KW-0472">Membrane</keyword>
<evidence type="ECO:0000313" key="10">
    <source>
        <dbReference type="Proteomes" id="UP000029538"/>
    </source>
</evidence>
<feature type="transmembrane region" description="Helical" evidence="6">
    <location>
        <begin position="173"/>
        <end position="191"/>
    </location>
</feature>
<evidence type="ECO:0000256" key="3">
    <source>
        <dbReference type="ARBA" id="ARBA00022989"/>
    </source>
</evidence>
<dbReference type="GO" id="GO:0008137">
    <property type="term" value="F:NADH dehydrogenase (ubiquinone) activity"/>
    <property type="evidence" value="ECO:0007669"/>
    <property type="project" value="InterPro"/>
</dbReference>
<reference evidence="9 10" key="1">
    <citation type="submission" date="2014-07" db="EMBL/GenBank/DDBJ databases">
        <authorList>
            <person name="McCorrison J."/>
            <person name="Sanka R."/>
            <person name="Torralba M."/>
            <person name="Gillis M."/>
            <person name="Haft D.H."/>
            <person name="Methe B."/>
            <person name="Sutton G."/>
            <person name="Nelson K.E."/>
        </authorList>
    </citation>
    <scope>NUCLEOTIDE SEQUENCE [LARGE SCALE GENOMIC DNA]</scope>
    <source>
        <strain evidence="9 10">DNF00882</strain>
    </source>
</reference>
<dbReference type="PANTHER" id="PTHR42829">
    <property type="entry name" value="NADH-UBIQUINONE OXIDOREDUCTASE CHAIN 5"/>
    <property type="match status" value="1"/>
</dbReference>
<dbReference type="Pfam" id="PF00662">
    <property type="entry name" value="Proton_antipo_N"/>
    <property type="match status" value="1"/>
</dbReference>
<accession>A0A096C2P2</accession>
<feature type="transmembrane region" description="Helical" evidence="6">
    <location>
        <begin position="655"/>
        <end position="673"/>
    </location>
</feature>